<gene>
    <name evidence="1" type="ORF">JTE90_012697</name>
</gene>
<evidence type="ECO:0000313" key="1">
    <source>
        <dbReference type="EMBL" id="KAG8201627.1"/>
    </source>
</evidence>
<protein>
    <submittedName>
        <fullName evidence="1">Uncharacterized protein</fullName>
    </submittedName>
</protein>
<reference evidence="1 2" key="1">
    <citation type="journal article" date="2022" name="Nat. Ecol. Evol.">
        <title>A masculinizing supergene underlies an exaggerated male reproductive morph in a spider.</title>
        <authorList>
            <person name="Hendrickx F."/>
            <person name="De Corte Z."/>
            <person name="Sonet G."/>
            <person name="Van Belleghem S.M."/>
            <person name="Kostlbacher S."/>
            <person name="Vangestel C."/>
        </authorList>
    </citation>
    <scope>NUCLEOTIDE SEQUENCE [LARGE SCALE GENOMIC DNA]</scope>
    <source>
        <strain evidence="1">W744_W776</strain>
    </source>
</reference>
<dbReference type="Proteomes" id="UP000827092">
    <property type="component" value="Unassembled WGS sequence"/>
</dbReference>
<evidence type="ECO:0000313" key="2">
    <source>
        <dbReference type="Proteomes" id="UP000827092"/>
    </source>
</evidence>
<sequence>MASKRSICHLPIFSRFRFGLLRGGKIRWRCCWEENMQENGVSSEAVMFLPRSPLASDSDYSDEKSVLP</sequence>
<keyword evidence="2" id="KW-1185">Reference proteome</keyword>
<comment type="caution">
    <text evidence="1">The sequence shown here is derived from an EMBL/GenBank/DDBJ whole genome shotgun (WGS) entry which is preliminary data.</text>
</comment>
<name>A0AAV6VX85_9ARAC</name>
<proteinExistence type="predicted"/>
<dbReference type="AlphaFoldDB" id="A0AAV6VX85"/>
<dbReference type="EMBL" id="JAFNEN010000003">
    <property type="protein sequence ID" value="KAG8201627.1"/>
    <property type="molecule type" value="Genomic_DNA"/>
</dbReference>
<accession>A0AAV6VX85</accession>
<organism evidence="1 2">
    <name type="scientific">Oedothorax gibbosus</name>
    <dbReference type="NCBI Taxonomy" id="931172"/>
    <lineage>
        <taxon>Eukaryota</taxon>
        <taxon>Metazoa</taxon>
        <taxon>Ecdysozoa</taxon>
        <taxon>Arthropoda</taxon>
        <taxon>Chelicerata</taxon>
        <taxon>Arachnida</taxon>
        <taxon>Araneae</taxon>
        <taxon>Araneomorphae</taxon>
        <taxon>Entelegynae</taxon>
        <taxon>Araneoidea</taxon>
        <taxon>Linyphiidae</taxon>
        <taxon>Erigoninae</taxon>
        <taxon>Oedothorax</taxon>
    </lineage>
</organism>